<dbReference type="GO" id="GO:0046654">
    <property type="term" value="P:tetrahydrofolate biosynthetic process"/>
    <property type="evidence" value="ECO:0007669"/>
    <property type="project" value="UniProtKB-UniPathway"/>
</dbReference>
<organism evidence="15 16">
    <name type="scientific">Halobacillus alkaliphilus</name>
    <dbReference type="NCBI Taxonomy" id="396056"/>
    <lineage>
        <taxon>Bacteria</taxon>
        <taxon>Bacillati</taxon>
        <taxon>Bacillota</taxon>
        <taxon>Bacilli</taxon>
        <taxon>Bacillales</taxon>
        <taxon>Bacillaceae</taxon>
        <taxon>Halobacillus</taxon>
    </lineage>
</organism>
<sequence>MGFKLKMQNHSYDLSERTLVMGILNITPDSFSDGGRFNTVEGAVRRAAAMEKDGAHIIDIGGESTRPGHEPVSEKEEIERVIPVIKAIHQEVDLPISIDTYKAEVARQAIEAGASLINDVWGAKKEPAIAEVAAQYNVPVILMHNRNDRNYTSLIDDMKADLEESITIAKQAGVKEENIVLDPGVGFAKGKEENLAVMRNLHQFEAMGYPVLLGSSRKSFIGTILDLPKDERMEGTGATVCYGIAQGVHIVRVHDVKSIARMTKMMDAMMGKEGYNG</sequence>
<keyword evidence="9 13" id="KW-0460">Magnesium</keyword>
<comment type="catalytic activity">
    <reaction evidence="1">
        <text>(7,8-dihydropterin-6-yl)methyl diphosphate + 4-aminobenzoate = 7,8-dihydropteroate + diphosphate</text>
        <dbReference type="Rhea" id="RHEA:19949"/>
        <dbReference type="ChEBI" id="CHEBI:17836"/>
        <dbReference type="ChEBI" id="CHEBI:17839"/>
        <dbReference type="ChEBI" id="CHEBI:33019"/>
        <dbReference type="ChEBI" id="CHEBI:72950"/>
        <dbReference type="EC" id="2.5.1.15"/>
    </reaction>
</comment>
<dbReference type="Pfam" id="PF00809">
    <property type="entry name" value="Pterin_bind"/>
    <property type="match status" value="1"/>
</dbReference>
<dbReference type="PROSITE" id="PS50972">
    <property type="entry name" value="PTERIN_BINDING"/>
    <property type="match status" value="1"/>
</dbReference>
<protein>
    <recommendedName>
        <fullName evidence="6 13">Dihydropteroate synthase</fullName>
        <shortName evidence="13">DHPS</shortName>
        <ecNumber evidence="5 13">2.5.1.15</ecNumber>
    </recommendedName>
    <alternativeName>
        <fullName evidence="11 13">Dihydropteroate pyrophosphorylase</fullName>
    </alternativeName>
</protein>
<dbReference type="OrthoDB" id="9811744at2"/>
<dbReference type="Gene3D" id="3.20.20.20">
    <property type="entry name" value="Dihydropteroate synthase-like"/>
    <property type="match status" value="1"/>
</dbReference>
<dbReference type="Proteomes" id="UP000198897">
    <property type="component" value="Unassembled WGS sequence"/>
</dbReference>
<dbReference type="GO" id="GO:0004156">
    <property type="term" value="F:dihydropteroate synthase activity"/>
    <property type="evidence" value="ECO:0007669"/>
    <property type="project" value="UniProtKB-EC"/>
</dbReference>
<dbReference type="GO" id="GO:0046656">
    <property type="term" value="P:folic acid biosynthetic process"/>
    <property type="evidence" value="ECO:0007669"/>
    <property type="project" value="UniProtKB-KW"/>
</dbReference>
<evidence type="ECO:0000259" key="14">
    <source>
        <dbReference type="PROSITE" id="PS50972"/>
    </source>
</evidence>
<dbReference type="InterPro" id="IPR045031">
    <property type="entry name" value="DHP_synth-like"/>
</dbReference>
<keyword evidence="8 13" id="KW-0479">Metal-binding</keyword>
<dbReference type="PANTHER" id="PTHR20941:SF1">
    <property type="entry name" value="FOLIC ACID SYNTHESIS PROTEIN FOL1"/>
    <property type="match status" value="1"/>
</dbReference>
<dbReference type="SUPFAM" id="SSF51717">
    <property type="entry name" value="Dihydropteroate synthetase-like"/>
    <property type="match status" value="1"/>
</dbReference>
<keyword evidence="10 13" id="KW-0289">Folate biosynthesis</keyword>
<dbReference type="InterPro" id="IPR000489">
    <property type="entry name" value="Pterin-binding_dom"/>
</dbReference>
<evidence type="ECO:0000313" key="16">
    <source>
        <dbReference type="Proteomes" id="UP000198897"/>
    </source>
</evidence>
<evidence type="ECO:0000256" key="6">
    <source>
        <dbReference type="ARBA" id="ARBA00016919"/>
    </source>
</evidence>
<evidence type="ECO:0000256" key="1">
    <source>
        <dbReference type="ARBA" id="ARBA00000012"/>
    </source>
</evidence>
<comment type="similarity">
    <text evidence="4 13">Belongs to the DHPS family.</text>
</comment>
<reference evidence="16" key="1">
    <citation type="submission" date="2016-10" db="EMBL/GenBank/DDBJ databases">
        <authorList>
            <person name="Varghese N."/>
            <person name="Submissions S."/>
        </authorList>
    </citation>
    <scope>NUCLEOTIDE SEQUENCE [LARGE SCALE GENOMIC DNA]</scope>
    <source>
        <strain evidence="16">FP5</strain>
    </source>
</reference>
<evidence type="ECO:0000256" key="7">
    <source>
        <dbReference type="ARBA" id="ARBA00022679"/>
    </source>
</evidence>
<gene>
    <name evidence="15" type="ORF">SAMN05216353_16214</name>
</gene>
<dbReference type="GO" id="GO:0005829">
    <property type="term" value="C:cytosol"/>
    <property type="evidence" value="ECO:0007669"/>
    <property type="project" value="TreeGrafter"/>
</dbReference>
<proteinExistence type="inferred from homology"/>
<evidence type="ECO:0000256" key="3">
    <source>
        <dbReference type="ARBA" id="ARBA00004763"/>
    </source>
</evidence>
<dbReference type="PANTHER" id="PTHR20941">
    <property type="entry name" value="FOLATE SYNTHESIS PROTEINS"/>
    <property type="match status" value="1"/>
</dbReference>
<name>A0A1I2T6R3_9BACI</name>
<accession>A0A1I2T6R3</accession>
<evidence type="ECO:0000256" key="11">
    <source>
        <dbReference type="ARBA" id="ARBA00030193"/>
    </source>
</evidence>
<dbReference type="UniPathway" id="UPA00077">
    <property type="reaction ID" value="UER00156"/>
</dbReference>
<feature type="domain" description="Pterin-binding" evidence="14">
    <location>
        <begin position="18"/>
        <end position="264"/>
    </location>
</feature>
<evidence type="ECO:0000256" key="2">
    <source>
        <dbReference type="ARBA" id="ARBA00001946"/>
    </source>
</evidence>
<dbReference type="PROSITE" id="PS00792">
    <property type="entry name" value="DHPS_1"/>
    <property type="match status" value="1"/>
</dbReference>
<dbReference type="InterPro" id="IPR011005">
    <property type="entry name" value="Dihydropteroate_synth-like_sf"/>
</dbReference>
<evidence type="ECO:0000256" key="13">
    <source>
        <dbReference type="RuleBase" id="RU361205"/>
    </source>
</evidence>
<keyword evidence="16" id="KW-1185">Reference proteome</keyword>
<evidence type="ECO:0000256" key="4">
    <source>
        <dbReference type="ARBA" id="ARBA00009503"/>
    </source>
</evidence>
<dbReference type="GO" id="GO:0046872">
    <property type="term" value="F:metal ion binding"/>
    <property type="evidence" value="ECO:0007669"/>
    <property type="project" value="UniProtKB-KW"/>
</dbReference>
<dbReference type="EC" id="2.5.1.15" evidence="5 13"/>
<dbReference type="PROSITE" id="PS00793">
    <property type="entry name" value="DHPS_2"/>
    <property type="match status" value="1"/>
</dbReference>
<dbReference type="FunFam" id="3.20.20.20:FF:000006">
    <property type="entry name" value="Dihydropteroate synthase"/>
    <property type="match status" value="1"/>
</dbReference>
<dbReference type="NCBIfam" id="TIGR01496">
    <property type="entry name" value="DHPS"/>
    <property type="match status" value="1"/>
</dbReference>
<dbReference type="InterPro" id="IPR006390">
    <property type="entry name" value="DHP_synth_dom"/>
</dbReference>
<evidence type="ECO:0000256" key="10">
    <source>
        <dbReference type="ARBA" id="ARBA00022909"/>
    </source>
</evidence>
<comment type="cofactor">
    <cofactor evidence="2 13">
        <name>Mg(2+)</name>
        <dbReference type="ChEBI" id="CHEBI:18420"/>
    </cofactor>
</comment>
<keyword evidence="7 13" id="KW-0808">Transferase</keyword>
<comment type="function">
    <text evidence="12 13">Catalyzes the condensation of para-aminobenzoate (pABA) with 6-hydroxymethyl-7,8-dihydropterin diphosphate (DHPt-PP) to form 7,8-dihydropteroate (H2Pte), the immediate precursor of folate derivatives.</text>
</comment>
<evidence type="ECO:0000313" key="15">
    <source>
        <dbReference type="EMBL" id="SFG60645.1"/>
    </source>
</evidence>
<dbReference type="EMBL" id="FOOG01000062">
    <property type="protein sequence ID" value="SFG60645.1"/>
    <property type="molecule type" value="Genomic_DNA"/>
</dbReference>
<evidence type="ECO:0000256" key="9">
    <source>
        <dbReference type="ARBA" id="ARBA00022842"/>
    </source>
</evidence>
<dbReference type="CDD" id="cd00739">
    <property type="entry name" value="DHPS"/>
    <property type="match status" value="1"/>
</dbReference>
<dbReference type="AlphaFoldDB" id="A0A1I2T6R3"/>
<evidence type="ECO:0000256" key="12">
    <source>
        <dbReference type="ARBA" id="ARBA00053449"/>
    </source>
</evidence>
<comment type="pathway">
    <text evidence="3 13">Cofactor biosynthesis; tetrahydrofolate biosynthesis; 7,8-dihydrofolate from 2-amino-4-hydroxy-6-hydroxymethyl-7,8-dihydropteridine diphosphate and 4-aminobenzoate: step 1/2.</text>
</comment>
<evidence type="ECO:0000256" key="8">
    <source>
        <dbReference type="ARBA" id="ARBA00022723"/>
    </source>
</evidence>
<evidence type="ECO:0000256" key="5">
    <source>
        <dbReference type="ARBA" id="ARBA00012458"/>
    </source>
</evidence>
<dbReference type="RefSeq" id="WP_089754686.1">
    <property type="nucleotide sequence ID" value="NZ_FOOG01000062.1"/>
</dbReference>